<evidence type="ECO:0000256" key="2">
    <source>
        <dbReference type="ARBA" id="ARBA00012438"/>
    </source>
</evidence>
<dbReference type="GeneID" id="93712561"/>
<protein>
    <recommendedName>
        <fullName evidence="2">histidine kinase</fullName>
        <ecNumber evidence="2">2.7.13.3</ecNumber>
    </recommendedName>
</protein>
<gene>
    <name evidence="8" type="ORF">SAMN02745910_03988</name>
</gene>
<feature type="transmembrane region" description="Helical" evidence="6">
    <location>
        <begin position="121"/>
        <end position="139"/>
    </location>
</feature>
<dbReference type="GO" id="GO:0016301">
    <property type="term" value="F:kinase activity"/>
    <property type="evidence" value="ECO:0007669"/>
    <property type="project" value="UniProtKB-KW"/>
</dbReference>
<feature type="transmembrane region" description="Helical" evidence="6">
    <location>
        <begin position="45"/>
        <end position="63"/>
    </location>
</feature>
<evidence type="ECO:0000256" key="4">
    <source>
        <dbReference type="ARBA" id="ARBA00022777"/>
    </source>
</evidence>
<keyword evidence="4 8" id="KW-0418">Kinase</keyword>
<proteinExistence type="predicted"/>
<dbReference type="InterPro" id="IPR011712">
    <property type="entry name" value="Sig_transdc_His_kin_sub3_dim/P"/>
</dbReference>
<evidence type="ECO:0000259" key="7">
    <source>
        <dbReference type="SMART" id="SM00387"/>
    </source>
</evidence>
<dbReference type="InterPro" id="IPR050482">
    <property type="entry name" value="Sensor_HK_TwoCompSys"/>
</dbReference>
<dbReference type="EC" id="2.7.13.3" evidence="2"/>
<evidence type="ECO:0000256" key="1">
    <source>
        <dbReference type="ARBA" id="ARBA00000085"/>
    </source>
</evidence>
<name>A0A1I6BQ97_9BACI</name>
<organism evidence="8 9">
    <name type="scientific">Priestia endophytica DSM 13796</name>
    <dbReference type="NCBI Taxonomy" id="1121089"/>
    <lineage>
        <taxon>Bacteria</taxon>
        <taxon>Bacillati</taxon>
        <taxon>Bacillota</taxon>
        <taxon>Bacilli</taxon>
        <taxon>Bacillales</taxon>
        <taxon>Bacillaceae</taxon>
        <taxon>Priestia</taxon>
    </lineage>
</organism>
<keyword evidence="6" id="KW-0812">Transmembrane</keyword>
<feature type="transmembrane region" description="Helical" evidence="6">
    <location>
        <begin position="98"/>
        <end position="116"/>
    </location>
</feature>
<dbReference type="CDD" id="cd16917">
    <property type="entry name" value="HATPase_UhpB-NarQ-NarX-like"/>
    <property type="match status" value="1"/>
</dbReference>
<dbReference type="InterPro" id="IPR003594">
    <property type="entry name" value="HATPase_dom"/>
</dbReference>
<keyword evidence="6" id="KW-1133">Transmembrane helix</keyword>
<feature type="transmembrane region" description="Helical" evidence="6">
    <location>
        <begin position="75"/>
        <end position="92"/>
    </location>
</feature>
<dbReference type="InterPro" id="IPR036890">
    <property type="entry name" value="HATPase_C_sf"/>
</dbReference>
<reference evidence="8 9" key="1">
    <citation type="submission" date="2016-10" db="EMBL/GenBank/DDBJ databases">
        <authorList>
            <person name="Varghese N."/>
            <person name="Submissions S."/>
        </authorList>
    </citation>
    <scope>NUCLEOTIDE SEQUENCE [LARGE SCALE GENOMIC DNA]</scope>
    <source>
        <strain evidence="8 9">DSM 13796</strain>
    </source>
</reference>
<accession>A0A1I6BQ97</accession>
<evidence type="ECO:0000256" key="6">
    <source>
        <dbReference type="SAM" id="Phobius"/>
    </source>
</evidence>
<dbReference type="SUPFAM" id="SSF55874">
    <property type="entry name" value="ATPase domain of HSP90 chaperone/DNA topoisomerase II/histidine kinase"/>
    <property type="match status" value="1"/>
</dbReference>
<dbReference type="Gene3D" id="3.30.565.10">
    <property type="entry name" value="Histidine kinase-like ATPase, C-terminal domain"/>
    <property type="match status" value="1"/>
</dbReference>
<comment type="caution">
    <text evidence="8">The sequence shown here is derived from an EMBL/GenBank/DDBJ whole genome shotgun (WGS) entry which is preliminary data.</text>
</comment>
<feature type="transmembrane region" description="Helical" evidence="6">
    <location>
        <begin position="145"/>
        <end position="167"/>
    </location>
</feature>
<evidence type="ECO:0000313" key="8">
    <source>
        <dbReference type="EMBL" id="SFQ83054.1"/>
    </source>
</evidence>
<comment type="catalytic activity">
    <reaction evidence="1">
        <text>ATP + protein L-histidine = ADP + protein N-phospho-L-histidine.</text>
        <dbReference type="EC" id="2.7.13.3"/>
    </reaction>
</comment>
<dbReference type="Pfam" id="PF07730">
    <property type="entry name" value="HisKA_3"/>
    <property type="match status" value="1"/>
</dbReference>
<dbReference type="EMBL" id="FOXX01000012">
    <property type="protein sequence ID" value="SFQ83054.1"/>
    <property type="molecule type" value="Genomic_DNA"/>
</dbReference>
<keyword evidence="5" id="KW-0902">Two-component regulatory system</keyword>
<dbReference type="SMART" id="SM00387">
    <property type="entry name" value="HATPase_c"/>
    <property type="match status" value="1"/>
</dbReference>
<feature type="transmembrane region" description="Helical" evidence="6">
    <location>
        <begin position="20"/>
        <end position="39"/>
    </location>
</feature>
<feature type="domain" description="Histidine kinase/HSP90-like ATPase" evidence="7">
    <location>
        <begin position="303"/>
        <end position="399"/>
    </location>
</feature>
<evidence type="ECO:0000313" key="9">
    <source>
        <dbReference type="Proteomes" id="UP000182762"/>
    </source>
</evidence>
<evidence type="ECO:0000256" key="5">
    <source>
        <dbReference type="ARBA" id="ARBA00023012"/>
    </source>
</evidence>
<dbReference type="PANTHER" id="PTHR24421:SF55">
    <property type="entry name" value="SENSOR HISTIDINE KINASE YDFH"/>
    <property type="match status" value="1"/>
</dbReference>
<dbReference type="Pfam" id="PF02518">
    <property type="entry name" value="HATPase_c"/>
    <property type="match status" value="1"/>
</dbReference>
<dbReference type="PANTHER" id="PTHR24421">
    <property type="entry name" value="NITRATE/NITRITE SENSOR PROTEIN NARX-RELATED"/>
    <property type="match status" value="1"/>
</dbReference>
<sequence>MKKGNQESKIPYEWDQLPEARTPVFIWIILTHIATITLQTVSEPLLLNSLIFTVLIIIHFLLYSFIGKVKWMKPWIYIVIQGGIILLCGFTMPHGFPATFVGLYTLLIGQSVGLYYRASKVFMVSIFSILSMSFMTVLLEQSHALFTYLIIMIPMTVSVVGYSVMLFRQVYAKRELEASLRELEMAHEEVEQLTIANERQRMARDLHDTLAQGLAGLIMQLEAINAHLNSGNIKRGQEVVHQAMGRVREALADARSAIDDLRSHGSEKRNLTESICDEVNRFREATGVPCELQIPSILSLPTLLTEHCHHIVSESLINIARHARAECVSVKVEKGADNILYLEIRDDGTGFMQEEINNKTGHYGLLGMRERVRILKGELIIQSQPQKGTVIKIEIPIGTGELR</sequence>
<keyword evidence="9" id="KW-1185">Reference proteome</keyword>
<dbReference type="RefSeq" id="WP_061804879.1">
    <property type="nucleotide sequence ID" value="NZ_FOXX01000012.1"/>
</dbReference>
<dbReference type="Proteomes" id="UP000182762">
    <property type="component" value="Unassembled WGS sequence"/>
</dbReference>
<dbReference type="Gene3D" id="1.20.5.1930">
    <property type="match status" value="1"/>
</dbReference>
<keyword evidence="6" id="KW-0472">Membrane</keyword>
<keyword evidence="3" id="KW-0808">Transferase</keyword>
<evidence type="ECO:0000256" key="3">
    <source>
        <dbReference type="ARBA" id="ARBA00022679"/>
    </source>
</evidence>